<reference evidence="1 2" key="1">
    <citation type="submission" date="2019-05" db="EMBL/GenBank/DDBJ databases">
        <title>Another draft genome of Portunus trituberculatus and its Hox gene families provides insights of decapod evolution.</title>
        <authorList>
            <person name="Jeong J.-H."/>
            <person name="Song I."/>
            <person name="Kim S."/>
            <person name="Choi T."/>
            <person name="Kim D."/>
            <person name="Ryu S."/>
            <person name="Kim W."/>
        </authorList>
    </citation>
    <scope>NUCLEOTIDE SEQUENCE [LARGE SCALE GENOMIC DNA]</scope>
    <source>
        <tissue evidence="1">Muscle</tissue>
    </source>
</reference>
<sequence>MMSTVCSTSTWKKLAHMERLPVFPAMNKPRQVPHFFDWRLLGFWWHLLAVFAGLGVQCQDGGHTL</sequence>
<name>A0A5B7D7R6_PORTR</name>
<dbReference type="EMBL" id="VSRR010000572">
    <property type="protein sequence ID" value="MPC17257.1"/>
    <property type="molecule type" value="Genomic_DNA"/>
</dbReference>
<dbReference type="Proteomes" id="UP000324222">
    <property type="component" value="Unassembled WGS sequence"/>
</dbReference>
<proteinExistence type="predicted"/>
<comment type="caution">
    <text evidence="1">The sequence shown here is derived from an EMBL/GenBank/DDBJ whole genome shotgun (WGS) entry which is preliminary data.</text>
</comment>
<evidence type="ECO:0000313" key="1">
    <source>
        <dbReference type="EMBL" id="MPC17257.1"/>
    </source>
</evidence>
<dbReference type="AlphaFoldDB" id="A0A5B7D7R6"/>
<gene>
    <name evidence="1" type="ORF">E2C01_010106</name>
</gene>
<keyword evidence="2" id="KW-1185">Reference proteome</keyword>
<evidence type="ECO:0000313" key="2">
    <source>
        <dbReference type="Proteomes" id="UP000324222"/>
    </source>
</evidence>
<protein>
    <submittedName>
        <fullName evidence="1">Uncharacterized protein</fullName>
    </submittedName>
</protein>
<organism evidence="1 2">
    <name type="scientific">Portunus trituberculatus</name>
    <name type="common">Swimming crab</name>
    <name type="synonym">Neptunus trituberculatus</name>
    <dbReference type="NCBI Taxonomy" id="210409"/>
    <lineage>
        <taxon>Eukaryota</taxon>
        <taxon>Metazoa</taxon>
        <taxon>Ecdysozoa</taxon>
        <taxon>Arthropoda</taxon>
        <taxon>Crustacea</taxon>
        <taxon>Multicrustacea</taxon>
        <taxon>Malacostraca</taxon>
        <taxon>Eumalacostraca</taxon>
        <taxon>Eucarida</taxon>
        <taxon>Decapoda</taxon>
        <taxon>Pleocyemata</taxon>
        <taxon>Brachyura</taxon>
        <taxon>Eubrachyura</taxon>
        <taxon>Portunoidea</taxon>
        <taxon>Portunidae</taxon>
        <taxon>Portuninae</taxon>
        <taxon>Portunus</taxon>
    </lineage>
</organism>
<accession>A0A5B7D7R6</accession>